<dbReference type="EMBL" id="LT559118">
    <property type="protein sequence ID" value="SBO96465.1"/>
    <property type="molecule type" value="Genomic_DNA"/>
</dbReference>
<dbReference type="InterPro" id="IPR011576">
    <property type="entry name" value="Pyridox_Oxase_N"/>
</dbReference>
<organism evidence="3">
    <name type="scientific">Nonomuraea gerenzanensis</name>
    <dbReference type="NCBI Taxonomy" id="93944"/>
    <lineage>
        <taxon>Bacteria</taxon>
        <taxon>Bacillati</taxon>
        <taxon>Actinomycetota</taxon>
        <taxon>Actinomycetes</taxon>
        <taxon>Streptosporangiales</taxon>
        <taxon>Streptosporangiaceae</taxon>
        <taxon>Nonomuraea</taxon>
    </lineage>
</organism>
<evidence type="ECO:0000259" key="2">
    <source>
        <dbReference type="Pfam" id="PF01243"/>
    </source>
</evidence>
<dbReference type="SUPFAM" id="SSF50475">
    <property type="entry name" value="FMN-binding split barrel"/>
    <property type="match status" value="1"/>
</dbReference>
<dbReference type="RefSeq" id="WP_225275768.1">
    <property type="nucleotide sequence ID" value="NZ_CP084058.1"/>
</dbReference>
<reference evidence="3" key="1">
    <citation type="submission" date="2016-04" db="EMBL/GenBank/DDBJ databases">
        <authorList>
            <person name="Evans L.H."/>
            <person name="Alamgir A."/>
            <person name="Owens N."/>
            <person name="Weber N.D."/>
            <person name="Virtaneva K."/>
            <person name="Barbian K."/>
            <person name="Babar A."/>
            <person name="Rosenke K."/>
        </authorList>
    </citation>
    <scope>NUCLEOTIDE SEQUENCE</scope>
    <source>
        <strain evidence="3">Nono1</strain>
    </source>
</reference>
<dbReference type="InterPro" id="IPR012349">
    <property type="entry name" value="Split_barrel_FMN-bd"/>
</dbReference>
<dbReference type="GO" id="GO:0070967">
    <property type="term" value="F:coenzyme F420 binding"/>
    <property type="evidence" value="ECO:0007669"/>
    <property type="project" value="TreeGrafter"/>
</dbReference>
<accession>A0A1M4EC49</accession>
<evidence type="ECO:0000256" key="1">
    <source>
        <dbReference type="ARBA" id="ARBA00023002"/>
    </source>
</evidence>
<sequence>MASWREFERQAPELAEAARRLMDTYTHKVLATLRKDGSPRVSGVETSFKDGDLWTGSMPRAVKAADLLRDPRMALHVTSRDPDGADPSSWEGDLKLSGRAVEVTDAAVRAAYGLPDAESHLFRIELTEVAWTRVRGDELVIAAWREGVGEREFRRK</sequence>
<dbReference type="GO" id="GO:0005829">
    <property type="term" value="C:cytosol"/>
    <property type="evidence" value="ECO:0007669"/>
    <property type="project" value="TreeGrafter"/>
</dbReference>
<dbReference type="PANTHER" id="PTHR35176">
    <property type="entry name" value="HEME OXYGENASE HI_0854-RELATED"/>
    <property type="match status" value="1"/>
</dbReference>
<dbReference type="Pfam" id="PF01243">
    <property type="entry name" value="PNPOx_N"/>
    <property type="match status" value="1"/>
</dbReference>
<feature type="domain" description="Pyridoxamine 5'-phosphate oxidase N-terminal" evidence="2">
    <location>
        <begin position="28"/>
        <end position="123"/>
    </location>
</feature>
<gene>
    <name evidence="3" type="ORF">BN4615_P5981</name>
</gene>
<dbReference type="InterPro" id="IPR052019">
    <property type="entry name" value="F420H2_bilvrd_red/Heme_oxyg"/>
</dbReference>
<keyword evidence="1" id="KW-0560">Oxidoreductase</keyword>
<dbReference type="GO" id="GO:0016627">
    <property type="term" value="F:oxidoreductase activity, acting on the CH-CH group of donors"/>
    <property type="evidence" value="ECO:0007669"/>
    <property type="project" value="TreeGrafter"/>
</dbReference>
<proteinExistence type="predicted"/>
<dbReference type="AlphaFoldDB" id="A0A1M4EC49"/>
<dbReference type="Gene3D" id="2.30.110.10">
    <property type="entry name" value="Electron Transport, Fmn-binding Protein, Chain A"/>
    <property type="match status" value="1"/>
</dbReference>
<protein>
    <submittedName>
        <fullName evidence="3">Hypthetical protein SCD63.18c</fullName>
    </submittedName>
</protein>
<evidence type="ECO:0000313" key="3">
    <source>
        <dbReference type="EMBL" id="SBO96465.1"/>
    </source>
</evidence>
<dbReference type="PANTHER" id="PTHR35176:SF6">
    <property type="entry name" value="HEME OXYGENASE HI_0854-RELATED"/>
    <property type="match status" value="1"/>
</dbReference>
<name>A0A1M4EC49_9ACTN</name>